<dbReference type="InterPro" id="IPR024607">
    <property type="entry name" value="Sulfatase_CS"/>
</dbReference>
<dbReference type="InterPro" id="IPR000917">
    <property type="entry name" value="Sulfatase_N"/>
</dbReference>
<keyword evidence="8" id="KW-1185">Reference proteome</keyword>
<feature type="region of interest" description="Disordered" evidence="5">
    <location>
        <begin position="93"/>
        <end position="112"/>
    </location>
</feature>
<evidence type="ECO:0000259" key="6">
    <source>
        <dbReference type="Pfam" id="PF00884"/>
    </source>
</evidence>
<accession>A0ABS9SGL7</accession>
<name>A0ABS9SGL7_9BACT</name>
<protein>
    <submittedName>
        <fullName evidence="7">Sulfatase-like hydrolase/transferase</fullName>
    </submittedName>
</protein>
<comment type="similarity">
    <text evidence="1">Belongs to the sulfatase family.</text>
</comment>
<dbReference type="PROSITE" id="PS00523">
    <property type="entry name" value="SULFATASE_1"/>
    <property type="match status" value="1"/>
</dbReference>
<dbReference type="Gene3D" id="3.40.720.10">
    <property type="entry name" value="Alkaline Phosphatase, subunit A"/>
    <property type="match status" value="1"/>
</dbReference>
<keyword evidence="3" id="KW-0378">Hydrolase</keyword>
<dbReference type="EMBL" id="JAKWBL010000001">
    <property type="protein sequence ID" value="MCH5597503.1"/>
    <property type="molecule type" value="Genomic_DNA"/>
</dbReference>
<comment type="caution">
    <text evidence="7">The sequence shown here is derived from an EMBL/GenBank/DDBJ whole genome shotgun (WGS) entry which is preliminary data.</text>
</comment>
<dbReference type="InterPro" id="IPR017850">
    <property type="entry name" value="Alkaline_phosphatase_core_sf"/>
</dbReference>
<reference evidence="7 8" key="1">
    <citation type="submission" date="2022-02" db="EMBL/GenBank/DDBJ databases">
        <authorList>
            <person name="Min J."/>
        </authorList>
    </citation>
    <scope>NUCLEOTIDE SEQUENCE [LARGE SCALE GENOMIC DNA]</scope>
    <source>
        <strain evidence="7 8">GR10-1</strain>
    </source>
</reference>
<dbReference type="Proteomes" id="UP001202248">
    <property type="component" value="Unassembled WGS sequence"/>
</dbReference>
<evidence type="ECO:0000256" key="2">
    <source>
        <dbReference type="ARBA" id="ARBA00022723"/>
    </source>
</evidence>
<evidence type="ECO:0000313" key="7">
    <source>
        <dbReference type="EMBL" id="MCH5597503.1"/>
    </source>
</evidence>
<gene>
    <name evidence="7" type="ORF">MKP09_06090</name>
</gene>
<dbReference type="PANTHER" id="PTHR42693:SF53">
    <property type="entry name" value="ENDO-4-O-SULFATASE"/>
    <property type="match status" value="1"/>
</dbReference>
<dbReference type="Pfam" id="PF00884">
    <property type="entry name" value="Sulfatase"/>
    <property type="match status" value="1"/>
</dbReference>
<feature type="domain" description="Sulfatase N-terminal" evidence="6">
    <location>
        <begin position="1"/>
        <end position="204"/>
    </location>
</feature>
<dbReference type="SUPFAM" id="SSF53649">
    <property type="entry name" value="Alkaline phosphatase-like"/>
    <property type="match status" value="1"/>
</dbReference>
<evidence type="ECO:0000256" key="1">
    <source>
        <dbReference type="ARBA" id="ARBA00008779"/>
    </source>
</evidence>
<proteinExistence type="inferred from homology"/>
<evidence type="ECO:0000256" key="4">
    <source>
        <dbReference type="ARBA" id="ARBA00022837"/>
    </source>
</evidence>
<dbReference type="InterPro" id="IPR050738">
    <property type="entry name" value="Sulfatase"/>
</dbReference>
<dbReference type="PANTHER" id="PTHR42693">
    <property type="entry name" value="ARYLSULFATASE FAMILY MEMBER"/>
    <property type="match status" value="1"/>
</dbReference>
<evidence type="ECO:0000256" key="5">
    <source>
        <dbReference type="SAM" id="MobiDB-lite"/>
    </source>
</evidence>
<evidence type="ECO:0000256" key="3">
    <source>
        <dbReference type="ARBA" id="ARBA00022801"/>
    </source>
</evidence>
<evidence type="ECO:0000313" key="8">
    <source>
        <dbReference type="Proteomes" id="UP001202248"/>
    </source>
</evidence>
<keyword evidence="4" id="KW-0106">Calcium</keyword>
<sequence length="227" mass="25418">MGFNGNKIVKTPNLDGLAAQGVVLSRFYSASAVCSPTRGSVMTGRNPNRIGIPNANEGHLDKNEITLAEVLKDKGYTTGHFGKWHLGTFTTTEKDANRGGTPQNDKHFTVPSDHGYQDYLATESKVPTYNPMAKPKKFEQGESLRDGWNARTDEQETEAYGTFYWTLNNQKVSKALDGDDSKIIMDRVIKFIDQSKQQKNLSFQLFGFIHHIYRLQLTKPGAICIRV</sequence>
<keyword evidence="2" id="KW-0479">Metal-binding</keyword>
<organism evidence="7 8">
    <name type="scientific">Niabella ginsengisoli</name>
    <dbReference type="NCBI Taxonomy" id="522298"/>
    <lineage>
        <taxon>Bacteria</taxon>
        <taxon>Pseudomonadati</taxon>
        <taxon>Bacteroidota</taxon>
        <taxon>Chitinophagia</taxon>
        <taxon>Chitinophagales</taxon>
        <taxon>Chitinophagaceae</taxon>
        <taxon>Niabella</taxon>
    </lineage>
</organism>